<dbReference type="Proteomes" id="UP000824890">
    <property type="component" value="Unassembled WGS sequence"/>
</dbReference>
<feature type="region of interest" description="Disordered" evidence="1">
    <location>
        <begin position="80"/>
        <end position="101"/>
    </location>
</feature>
<accession>A0ABQ7WY17</accession>
<feature type="compositionally biased region" description="Basic and acidic residues" evidence="1">
    <location>
        <begin position="84"/>
        <end position="101"/>
    </location>
</feature>
<name>A0ABQ7WY17_BRANA</name>
<organism evidence="2 3">
    <name type="scientific">Brassica napus</name>
    <name type="common">Rape</name>
    <dbReference type="NCBI Taxonomy" id="3708"/>
    <lineage>
        <taxon>Eukaryota</taxon>
        <taxon>Viridiplantae</taxon>
        <taxon>Streptophyta</taxon>
        <taxon>Embryophyta</taxon>
        <taxon>Tracheophyta</taxon>
        <taxon>Spermatophyta</taxon>
        <taxon>Magnoliopsida</taxon>
        <taxon>eudicotyledons</taxon>
        <taxon>Gunneridae</taxon>
        <taxon>Pentapetalae</taxon>
        <taxon>rosids</taxon>
        <taxon>malvids</taxon>
        <taxon>Brassicales</taxon>
        <taxon>Brassicaceae</taxon>
        <taxon>Brassiceae</taxon>
        <taxon>Brassica</taxon>
    </lineage>
</organism>
<evidence type="ECO:0000313" key="3">
    <source>
        <dbReference type="Proteomes" id="UP000824890"/>
    </source>
</evidence>
<protein>
    <submittedName>
        <fullName evidence="2">Uncharacterized protein</fullName>
    </submittedName>
</protein>
<sequence>MVIGVCAWLAQEDNASSVDLEQHQKQALGVRTNGLRFMDPDKKILRRSGCRKVMNQLTSKMLAKGHISTPTKEEEAIQAMNKPQESDDTAKTMKDDQGVRARREGGCRVMIVLQVFILVQQGKEPTNETRIKPLWIQGK</sequence>
<evidence type="ECO:0000313" key="2">
    <source>
        <dbReference type="EMBL" id="KAH0844280.1"/>
    </source>
</evidence>
<comment type="caution">
    <text evidence="2">The sequence shown here is derived from an EMBL/GenBank/DDBJ whole genome shotgun (WGS) entry which is preliminary data.</text>
</comment>
<evidence type="ECO:0000256" key="1">
    <source>
        <dbReference type="SAM" id="MobiDB-lite"/>
    </source>
</evidence>
<keyword evidence="3" id="KW-1185">Reference proteome</keyword>
<dbReference type="EMBL" id="JAGKQM010002837">
    <property type="protein sequence ID" value="KAH0844280.1"/>
    <property type="molecule type" value="Genomic_DNA"/>
</dbReference>
<proteinExistence type="predicted"/>
<reference evidence="2 3" key="1">
    <citation type="submission" date="2021-05" db="EMBL/GenBank/DDBJ databases">
        <title>Genome Assembly of Synthetic Allotetraploid Brassica napus Reveals Homoeologous Exchanges between Subgenomes.</title>
        <authorList>
            <person name="Davis J.T."/>
        </authorList>
    </citation>
    <scope>NUCLEOTIDE SEQUENCE [LARGE SCALE GENOMIC DNA]</scope>
    <source>
        <strain evidence="3">cv. Da-Ae</strain>
        <tissue evidence="2">Seedling</tissue>
    </source>
</reference>
<gene>
    <name evidence="2" type="ORF">HID58_091963</name>
</gene>